<dbReference type="RefSeq" id="WP_285579133.1">
    <property type="nucleotide sequence ID" value="NZ_BSTK01000012.1"/>
</dbReference>
<reference evidence="4" key="1">
    <citation type="submission" date="2023-03" db="EMBL/GenBank/DDBJ databases">
        <title>Actinoallomurus iriomotensis NBRC 103684.</title>
        <authorList>
            <person name="Ichikawa N."/>
            <person name="Sato H."/>
            <person name="Tonouchi N."/>
        </authorList>
    </citation>
    <scope>NUCLEOTIDE SEQUENCE</scope>
    <source>
        <strain evidence="4">NBRC 103684</strain>
    </source>
</reference>
<dbReference type="InterPro" id="IPR001347">
    <property type="entry name" value="SIS_dom"/>
</dbReference>
<dbReference type="PROSITE" id="PS51464">
    <property type="entry name" value="SIS"/>
    <property type="match status" value="1"/>
</dbReference>
<evidence type="ECO:0000313" key="5">
    <source>
        <dbReference type="Proteomes" id="UP001165074"/>
    </source>
</evidence>
<dbReference type="GO" id="GO:1901135">
    <property type="term" value="P:carbohydrate derivative metabolic process"/>
    <property type="evidence" value="ECO:0007669"/>
    <property type="project" value="InterPro"/>
</dbReference>
<dbReference type="GO" id="GO:0097367">
    <property type="term" value="F:carbohydrate derivative binding"/>
    <property type="evidence" value="ECO:0007669"/>
    <property type="project" value="InterPro"/>
</dbReference>
<dbReference type="InterPro" id="IPR046348">
    <property type="entry name" value="SIS_dom_sf"/>
</dbReference>
<dbReference type="GO" id="GO:0005975">
    <property type="term" value="P:carbohydrate metabolic process"/>
    <property type="evidence" value="ECO:0007669"/>
    <property type="project" value="InterPro"/>
</dbReference>
<dbReference type="EMBL" id="BSTK01000012">
    <property type="protein sequence ID" value="GLY89101.1"/>
    <property type="molecule type" value="Genomic_DNA"/>
</dbReference>
<keyword evidence="5" id="KW-1185">Reference proteome</keyword>
<dbReference type="AlphaFoldDB" id="A0A9W6S8H8"/>
<dbReference type="Gene3D" id="3.40.50.10490">
    <property type="entry name" value="Glucose-6-phosphate isomerase like protein, domain 1"/>
    <property type="match status" value="2"/>
</dbReference>
<dbReference type="SUPFAM" id="SSF53697">
    <property type="entry name" value="SIS domain"/>
    <property type="match status" value="1"/>
</dbReference>
<evidence type="ECO:0000256" key="1">
    <source>
        <dbReference type="ARBA" id="ARBA00010523"/>
    </source>
</evidence>
<dbReference type="InterPro" id="IPR019490">
    <property type="entry name" value="Glu6P/Mann6P_isomerase_C"/>
</dbReference>
<dbReference type="Pfam" id="PF10432">
    <property type="entry name" value="bact-PGI_C"/>
    <property type="match status" value="1"/>
</dbReference>
<dbReference type="Proteomes" id="UP001165074">
    <property type="component" value="Unassembled WGS sequence"/>
</dbReference>
<evidence type="ECO:0000256" key="2">
    <source>
        <dbReference type="ARBA" id="ARBA00023235"/>
    </source>
</evidence>
<dbReference type="GO" id="GO:0004476">
    <property type="term" value="F:mannose-6-phosphate isomerase activity"/>
    <property type="evidence" value="ECO:0007669"/>
    <property type="project" value="InterPro"/>
</dbReference>
<gene>
    <name evidence="4" type="ORF">Airi02_070300</name>
</gene>
<dbReference type="CDD" id="cd05637">
    <property type="entry name" value="SIS_PGI_PMI_2"/>
    <property type="match status" value="1"/>
</dbReference>
<protein>
    <submittedName>
        <fullName evidence="4">Bifunctional glucose-6-phosphate/mannose-6-phosphate isomerase</fullName>
    </submittedName>
</protein>
<keyword evidence="2 4" id="KW-0413">Isomerase</keyword>
<evidence type="ECO:0000259" key="3">
    <source>
        <dbReference type="PROSITE" id="PS51464"/>
    </source>
</evidence>
<dbReference type="GO" id="GO:0004347">
    <property type="term" value="F:glucose-6-phosphate isomerase activity"/>
    <property type="evidence" value="ECO:0007669"/>
    <property type="project" value="InterPro"/>
</dbReference>
<organism evidence="4 5">
    <name type="scientific">Actinoallomurus iriomotensis</name>
    <dbReference type="NCBI Taxonomy" id="478107"/>
    <lineage>
        <taxon>Bacteria</taxon>
        <taxon>Bacillati</taxon>
        <taxon>Actinomycetota</taxon>
        <taxon>Actinomycetes</taxon>
        <taxon>Streptosporangiales</taxon>
        <taxon>Thermomonosporaceae</taxon>
        <taxon>Actinoallomurus</taxon>
    </lineage>
</organism>
<accession>A0A9W6S8H8</accession>
<comment type="similarity">
    <text evidence="1">Belongs to the PGI/PMI family.</text>
</comment>
<feature type="domain" description="SIS" evidence="3">
    <location>
        <begin position="47"/>
        <end position="189"/>
    </location>
</feature>
<comment type="caution">
    <text evidence="4">The sequence shown here is derived from an EMBL/GenBank/DDBJ whole genome shotgun (WGS) entry which is preliminary data.</text>
</comment>
<sequence length="383" mass="40063">MSFPEPDYGRLDDPEALAEADPGEMLRHVASAAAQVREARLLATEAGIDRVAAGGRPRAVVIVGMGASGIVGDLIDAVCGLGCPVPVTTVRGHRLPGWVGVADLVIAVSRSGSTEETLGLVADAARRGCRLLCVGAGGSPLADMALQAGGLFVPAPAAARSRAALWGLAVPPLLALDTLGLTVVRPEVLERTAERLEEMSHLCRPASESFVNPGKQTALEIAGSIPVIWGTSPLTGVVARRFAAQLATDAKYPAIPGELPEAGHGQVVVFDGPFASRTGSAEAGEDDFFRDRVDEPETTRLCLVVVRDTDEHPQVTRWREASAELAAERGVTVTELTARGEHPLERLAGLIAHADYASVYLALALGTDPTPLPAIQELEVRIS</sequence>
<proteinExistence type="inferred from homology"/>
<name>A0A9W6S8H8_9ACTN</name>
<evidence type="ECO:0000313" key="4">
    <source>
        <dbReference type="EMBL" id="GLY89101.1"/>
    </source>
</evidence>